<dbReference type="AlphaFoldDB" id="A0A432VPC7"/>
<name>A0A432VPC7_9GAMM</name>
<dbReference type="OrthoDB" id="6405795at2"/>
<comment type="caution">
    <text evidence="1">The sequence shown here is derived from an EMBL/GenBank/DDBJ whole genome shotgun (WGS) entry which is preliminary data.</text>
</comment>
<protein>
    <submittedName>
        <fullName evidence="1">Uncharacterized protein</fullName>
    </submittedName>
</protein>
<sequence>MATETALITKGRALLLALSIGLTACTGVITLSEEEPYSKMIGQCYEVQQPMYIRENICWELGGLILTPGSSKDCFKATVYEVEMKSRLVIVDVRRKGWGSAGFCPQAVVSLEGVDIPSREIFIPLCLSAVQISWLEDPLWQRGDEIRLKKEYVLPCEFSD</sequence>
<dbReference type="RefSeq" id="WP_126768516.1">
    <property type="nucleotide sequence ID" value="NZ_PIPJ01000022.1"/>
</dbReference>
<keyword evidence="2" id="KW-1185">Reference proteome</keyword>
<dbReference type="Proteomes" id="UP000288395">
    <property type="component" value="Unassembled WGS sequence"/>
</dbReference>
<evidence type="ECO:0000313" key="1">
    <source>
        <dbReference type="EMBL" id="RUO18002.1"/>
    </source>
</evidence>
<proteinExistence type="predicted"/>
<gene>
    <name evidence="1" type="ORF">CWE08_12095</name>
</gene>
<dbReference type="EMBL" id="PIPJ01000022">
    <property type="protein sequence ID" value="RUO18002.1"/>
    <property type="molecule type" value="Genomic_DNA"/>
</dbReference>
<reference evidence="2" key="1">
    <citation type="journal article" date="2018" name="Front. Microbiol.">
        <title>Genome-Based Analysis Reveals the Taxonomy and Diversity of the Family Idiomarinaceae.</title>
        <authorList>
            <person name="Liu Y."/>
            <person name="Lai Q."/>
            <person name="Shao Z."/>
        </authorList>
    </citation>
    <scope>NUCLEOTIDE SEQUENCE [LARGE SCALE GENOMIC DNA]</scope>
    <source>
        <strain evidence="2">GBPy7</strain>
    </source>
</reference>
<accession>A0A432VPC7</accession>
<evidence type="ECO:0000313" key="2">
    <source>
        <dbReference type="Proteomes" id="UP000288395"/>
    </source>
</evidence>
<organism evidence="1 2">
    <name type="scientific">Aliidiomarina iranensis</name>
    <dbReference type="NCBI Taxonomy" id="1434071"/>
    <lineage>
        <taxon>Bacteria</taxon>
        <taxon>Pseudomonadati</taxon>
        <taxon>Pseudomonadota</taxon>
        <taxon>Gammaproteobacteria</taxon>
        <taxon>Alteromonadales</taxon>
        <taxon>Idiomarinaceae</taxon>
        <taxon>Aliidiomarina</taxon>
    </lineage>
</organism>